<dbReference type="PANTHER" id="PTHR43217">
    <property type="entry name" value="SUCCINATE SEMIALDEHYDE DEHYDROGENASE [NAD(P)+] SAD"/>
    <property type="match status" value="1"/>
</dbReference>
<reference evidence="3 4" key="1">
    <citation type="submission" date="2017-08" db="EMBL/GenBank/DDBJ databases">
        <title>Phylogenetic analysis of Mycobacterium avium complex whole genomes.</title>
        <authorList>
            <person name="Caverly L.J."/>
            <person name="Spilker T."/>
            <person name="Lipuma J."/>
        </authorList>
    </citation>
    <scope>NUCLEOTIDE SEQUENCE [LARGE SCALE GENOMIC DNA]</scope>
    <source>
        <strain evidence="3 4">FLAC0165</strain>
    </source>
</reference>
<accession>A0A2A2ZNJ8</accession>
<feature type="domain" description="Aldehyde dehydrogenase" evidence="2">
    <location>
        <begin position="3"/>
        <end position="86"/>
    </location>
</feature>
<dbReference type="RefSeq" id="WP_033718746.1">
    <property type="nucleotide sequence ID" value="NZ_NSEY01000009.1"/>
</dbReference>
<sequence>MTEFAVIDPTSGDTLATYPTLSDDELQAAVAKSADAYERWSATSIDDRIRIIGEVSELHAARSRQLADIIGREMGKPVTQALGEVEL</sequence>
<proteinExistence type="predicted"/>
<evidence type="ECO:0000313" key="3">
    <source>
        <dbReference type="EMBL" id="PBA28001.1"/>
    </source>
</evidence>
<name>A0A2A2ZNJ8_MYCAV</name>
<dbReference type="EMBL" id="NSFD01000004">
    <property type="protein sequence ID" value="PBA28001.1"/>
    <property type="molecule type" value="Genomic_DNA"/>
</dbReference>
<keyword evidence="1" id="KW-0560">Oxidoreductase</keyword>
<dbReference type="Pfam" id="PF00171">
    <property type="entry name" value="Aldedh"/>
    <property type="match status" value="1"/>
</dbReference>
<dbReference type="PANTHER" id="PTHR43217:SF1">
    <property type="entry name" value="SUCCINATE SEMIALDEHYDE DEHYDROGENASE [NAD(P)+] SAD"/>
    <property type="match status" value="1"/>
</dbReference>
<dbReference type="InterPro" id="IPR047110">
    <property type="entry name" value="GABD/Sad-like"/>
</dbReference>
<dbReference type="InterPro" id="IPR016162">
    <property type="entry name" value="Ald_DH_N"/>
</dbReference>
<dbReference type="Gene3D" id="3.40.605.10">
    <property type="entry name" value="Aldehyde Dehydrogenase, Chain A, domain 1"/>
    <property type="match status" value="1"/>
</dbReference>
<evidence type="ECO:0000259" key="2">
    <source>
        <dbReference type="Pfam" id="PF00171"/>
    </source>
</evidence>
<dbReference type="GeneID" id="91489579"/>
<comment type="caution">
    <text evidence="3">The sequence shown here is derived from an EMBL/GenBank/DDBJ whole genome shotgun (WGS) entry which is preliminary data.</text>
</comment>
<dbReference type="SUPFAM" id="SSF53720">
    <property type="entry name" value="ALDH-like"/>
    <property type="match status" value="1"/>
</dbReference>
<dbReference type="AlphaFoldDB" id="A0A2A2ZNJ8"/>
<dbReference type="GO" id="GO:0004777">
    <property type="term" value="F:succinate-semialdehyde dehydrogenase (NAD+) activity"/>
    <property type="evidence" value="ECO:0007669"/>
    <property type="project" value="TreeGrafter"/>
</dbReference>
<protein>
    <recommendedName>
        <fullName evidence="2">Aldehyde dehydrogenase domain-containing protein</fullName>
    </recommendedName>
</protein>
<evidence type="ECO:0000256" key="1">
    <source>
        <dbReference type="ARBA" id="ARBA00023002"/>
    </source>
</evidence>
<gene>
    <name evidence="3" type="ORF">CKJ66_03920</name>
</gene>
<evidence type="ECO:0000313" key="4">
    <source>
        <dbReference type="Proteomes" id="UP000217768"/>
    </source>
</evidence>
<dbReference type="InterPro" id="IPR015590">
    <property type="entry name" value="Aldehyde_DH_dom"/>
</dbReference>
<dbReference type="Proteomes" id="UP000217768">
    <property type="component" value="Unassembled WGS sequence"/>
</dbReference>
<dbReference type="InterPro" id="IPR016161">
    <property type="entry name" value="Ald_DH/histidinol_DH"/>
</dbReference>
<organism evidence="3 4">
    <name type="scientific">Mycobacterium avium</name>
    <dbReference type="NCBI Taxonomy" id="1764"/>
    <lineage>
        <taxon>Bacteria</taxon>
        <taxon>Bacillati</taxon>
        <taxon>Actinomycetota</taxon>
        <taxon>Actinomycetes</taxon>
        <taxon>Mycobacteriales</taxon>
        <taxon>Mycobacteriaceae</taxon>
        <taxon>Mycobacterium</taxon>
        <taxon>Mycobacterium avium complex (MAC)</taxon>
    </lineage>
</organism>